<gene>
    <name evidence="5 6" type="primary">kdsB</name>
    <name evidence="6" type="ORF">J41TS4_17180</name>
</gene>
<dbReference type="NCBIfam" id="NF009905">
    <property type="entry name" value="PRK13368.1"/>
    <property type="match status" value="1"/>
</dbReference>
<dbReference type="AlphaFoldDB" id="A0A919Y4D7"/>
<dbReference type="NCBIfam" id="NF003950">
    <property type="entry name" value="PRK05450.1-3"/>
    <property type="match status" value="1"/>
</dbReference>
<name>A0A919Y4D7_9BACL</name>
<keyword evidence="3 5" id="KW-0548">Nucleotidyltransferase</keyword>
<dbReference type="InterPro" id="IPR004528">
    <property type="entry name" value="KdsB"/>
</dbReference>
<protein>
    <recommendedName>
        <fullName evidence="5">3-deoxy-manno-octulosonate cytidylyltransferase</fullName>
        <ecNumber evidence="5">2.7.7.38</ecNumber>
    </recommendedName>
    <alternativeName>
        <fullName evidence="5">CMP-2-keto-3-deoxyoctulosonic acid synthase</fullName>
        <shortName evidence="5">CKS</shortName>
        <shortName evidence="5">CMP-KDO synthase</shortName>
    </alternativeName>
</protein>
<dbReference type="NCBIfam" id="NF003952">
    <property type="entry name" value="PRK05450.1-5"/>
    <property type="match status" value="1"/>
</dbReference>
<dbReference type="NCBIfam" id="TIGR00466">
    <property type="entry name" value="kdsB"/>
    <property type="match status" value="1"/>
</dbReference>
<dbReference type="Pfam" id="PF02348">
    <property type="entry name" value="CTP_transf_3"/>
    <property type="match status" value="1"/>
</dbReference>
<comment type="catalytic activity">
    <reaction evidence="5">
        <text>3-deoxy-alpha-D-manno-oct-2-ulosonate + CTP = CMP-3-deoxy-beta-D-manno-octulosonate + diphosphate</text>
        <dbReference type="Rhea" id="RHEA:23448"/>
        <dbReference type="ChEBI" id="CHEBI:33019"/>
        <dbReference type="ChEBI" id="CHEBI:37563"/>
        <dbReference type="ChEBI" id="CHEBI:85986"/>
        <dbReference type="ChEBI" id="CHEBI:85987"/>
        <dbReference type="EC" id="2.7.7.38"/>
    </reaction>
</comment>
<dbReference type="GO" id="GO:0005829">
    <property type="term" value="C:cytosol"/>
    <property type="evidence" value="ECO:0007669"/>
    <property type="project" value="TreeGrafter"/>
</dbReference>
<organism evidence="6 7">
    <name type="scientific">Paenibacillus apis</name>
    <dbReference type="NCBI Taxonomy" id="1792174"/>
    <lineage>
        <taxon>Bacteria</taxon>
        <taxon>Bacillati</taxon>
        <taxon>Bacillota</taxon>
        <taxon>Bacilli</taxon>
        <taxon>Bacillales</taxon>
        <taxon>Paenibacillaceae</taxon>
        <taxon>Paenibacillus</taxon>
    </lineage>
</organism>
<evidence type="ECO:0000313" key="7">
    <source>
        <dbReference type="Proteomes" id="UP000678895"/>
    </source>
</evidence>
<dbReference type="Proteomes" id="UP000678895">
    <property type="component" value="Unassembled WGS sequence"/>
</dbReference>
<dbReference type="EMBL" id="BORS01000005">
    <property type="protein sequence ID" value="GIO41960.1"/>
    <property type="molecule type" value="Genomic_DNA"/>
</dbReference>
<accession>A0A919Y4D7</accession>
<dbReference type="SUPFAM" id="SSF53448">
    <property type="entry name" value="Nucleotide-diphospho-sugar transferases"/>
    <property type="match status" value="1"/>
</dbReference>
<comment type="caution">
    <text evidence="6">The sequence shown here is derived from an EMBL/GenBank/DDBJ whole genome shotgun (WGS) entry which is preliminary data.</text>
</comment>
<evidence type="ECO:0000256" key="5">
    <source>
        <dbReference type="HAMAP-Rule" id="MF_00057"/>
    </source>
</evidence>
<reference evidence="6" key="1">
    <citation type="submission" date="2021-03" db="EMBL/GenBank/DDBJ databases">
        <title>Antimicrobial resistance genes in bacteria isolated from Japanese honey, and their potential for conferring macrolide and lincosamide resistance in the American foulbrood pathogen Paenibacillus larvae.</title>
        <authorList>
            <person name="Okamoto M."/>
            <person name="Kumagai M."/>
            <person name="Kanamori H."/>
            <person name="Takamatsu D."/>
        </authorList>
    </citation>
    <scope>NUCLEOTIDE SEQUENCE</scope>
    <source>
        <strain evidence="6">J41TS4</strain>
    </source>
</reference>
<dbReference type="PANTHER" id="PTHR42866">
    <property type="entry name" value="3-DEOXY-MANNO-OCTULOSONATE CYTIDYLYLTRANSFERASE"/>
    <property type="match status" value="1"/>
</dbReference>
<evidence type="ECO:0000256" key="2">
    <source>
        <dbReference type="ARBA" id="ARBA00022679"/>
    </source>
</evidence>
<dbReference type="RefSeq" id="WP_301626466.1">
    <property type="nucleotide sequence ID" value="NZ_BORS01000005.1"/>
</dbReference>
<keyword evidence="5" id="KW-0963">Cytoplasm</keyword>
<dbReference type="FunFam" id="3.90.550.10:FF:000011">
    <property type="entry name" value="3-deoxy-manno-octulosonate cytidylyltransferase"/>
    <property type="match status" value="1"/>
</dbReference>
<dbReference type="GO" id="GO:0016020">
    <property type="term" value="C:membrane"/>
    <property type="evidence" value="ECO:0007669"/>
    <property type="project" value="UniProtKB-SubCell"/>
</dbReference>
<keyword evidence="2 5" id="KW-0808">Transferase</keyword>
<dbReference type="GO" id="GO:0033468">
    <property type="term" value="P:CMP-keto-3-deoxy-D-manno-octulosonic acid biosynthetic process"/>
    <property type="evidence" value="ECO:0007669"/>
    <property type="project" value="UniProtKB-UniRule"/>
</dbReference>
<dbReference type="PANTHER" id="PTHR42866:SF2">
    <property type="entry name" value="3-DEOXY-MANNO-OCTULOSONATE CYTIDYLYLTRANSFERASE, MITOCHONDRIAL"/>
    <property type="match status" value="1"/>
</dbReference>
<dbReference type="InterPro" id="IPR003329">
    <property type="entry name" value="Cytidylyl_trans"/>
</dbReference>
<proteinExistence type="inferred from homology"/>
<evidence type="ECO:0000256" key="3">
    <source>
        <dbReference type="ARBA" id="ARBA00022695"/>
    </source>
</evidence>
<dbReference type="GO" id="GO:0009103">
    <property type="term" value="P:lipopolysaccharide biosynthetic process"/>
    <property type="evidence" value="ECO:0007669"/>
    <property type="project" value="UniProtKB-UniRule"/>
</dbReference>
<evidence type="ECO:0000313" key="6">
    <source>
        <dbReference type="EMBL" id="GIO41960.1"/>
    </source>
</evidence>
<keyword evidence="4 5" id="KW-0448">Lipopolysaccharide biosynthesis</keyword>
<comment type="pathway">
    <text evidence="5">Nucleotide-sugar biosynthesis; CMP-3-deoxy-D-manno-octulosonate biosynthesis; CMP-3-deoxy-D-manno-octulosonate from 3-deoxy-D-manno-octulosonate and CTP: step 1/1.</text>
</comment>
<dbReference type="HAMAP" id="MF_00057">
    <property type="entry name" value="KdsB"/>
    <property type="match status" value="1"/>
</dbReference>
<dbReference type="Gene3D" id="3.90.550.10">
    <property type="entry name" value="Spore Coat Polysaccharide Biosynthesis Protein SpsA, Chain A"/>
    <property type="match status" value="1"/>
</dbReference>
<evidence type="ECO:0000256" key="4">
    <source>
        <dbReference type="ARBA" id="ARBA00022985"/>
    </source>
</evidence>
<comment type="function">
    <text evidence="5">Activates KDO (a required 8-carbon sugar) for incorporation into bacterial lipopolysaccharide in Gram-negative bacteria.</text>
</comment>
<dbReference type="EC" id="2.7.7.38" evidence="5"/>
<keyword evidence="7" id="KW-1185">Reference proteome</keyword>
<comment type="similarity">
    <text evidence="5">Belongs to the KdsB family.</text>
</comment>
<dbReference type="InterPro" id="IPR029044">
    <property type="entry name" value="Nucleotide-diphossugar_trans"/>
</dbReference>
<dbReference type="GO" id="GO:0008690">
    <property type="term" value="F:3-deoxy-manno-octulosonate cytidylyltransferase activity"/>
    <property type="evidence" value="ECO:0007669"/>
    <property type="project" value="UniProtKB-UniRule"/>
</dbReference>
<sequence length="246" mass="27664">MKVIAIIPARYASTRLPGKPLKQIQGIPMIEHVYKNVTRSQLIDEVWVATDDERISLVVSSFGGRCIMTSSEHQTGTDRLAEAIKSLAADLVINVQGDEPLIQGTMLDDLVRPFLENPALEMATFKSKIENDEDVLNPNIVKVITNDSGNAIYFSRSPIPYNRDNRSVNYYKHIGVYAYKTSFLKKYVNMPQSPLELAESLEQLRALENGTIIRVIETDFELISVDTPEDLQKVSQYLDLAKEVGM</sequence>
<dbReference type="CDD" id="cd02517">
    <property type="entry name" value="CMP-KDO-Synthetase"/>
    <property type="match status" value="1"/>
</dbReference>
<evidence type="ECO:0000256" key="1">
    <source>
        <dbReference type="ARBA" id="ARBA00004370"/>
    </source>
</evidence>
<comment type="subcellular location">
    <subcellularLocation>
        <location evidence="5">Cytoplasm</location>
    </subcellularLocation>
    <subcellularLocation>
        <location evidence="1">Membrane</location>
    </subcellularLocation>
</comment>